<feature type="domain" description="Thiamine phosphate synthase/TenI" evidence="3">
    <location>
        <begin position="17"/>
        <end position="192"/>
    </location>
</feature>
<evidence type="ECO:0000256" key="2">
    <source>
        <dbReference type="ARBA" id="ARBA00022977"/>
    </source>
</evidence>
<dbReference type="Pfam" id="PF02581">
    <property type="entry name" value="TMP-TENI"/>
    <property type="match status" value="1"/>
</dbReference>
<keyword evidence="5" id="KW-1185">Reference proteome</keyword>
<dbReference type="PANTHER" id="PTHR20857">
    <property type="entry name" value="THIAMINE-PHOSPHATE PYROPHOSPHORYLASE"/>
    <property type="match status" value="1"/>
</dbReference>
<evidence type="ECO:0000259" key="3">
    <source>
        <dbReference type="Pfam" id="PF02581"/>
    </source>
</evidence>
<protein>
    <submittedName>
        <fullName evidence="4">Thiamine phosphate synthase</fullName>
    </submittedName>
</protein>
<evidence type="ECO:0000256" key="1">
    <source>
        <dbReference type="ARBA" id="ARBA00004948"/>
    </source>
</evidence>
<dbReference type="Gene3D" id="3.20.20.70">
    <property type="entry name" value="Aldolase class I"/>
    <property type="match status" value="1"/>
</dbReference>
<dbReference type="EMBL" id="JBHULV010000004">
    <property type="protein sequence ID" value="MFD2730237.1"/>
    <property type="molecule type" value="Genomic_DNA"/>
</dbReference>
<gene>
    <name evidence="4" type="ORF">ACFSSE_00820</name>
</gene>
<accession>A0ABW5TLQ9</accession>
<dbReference type="PANTHER" id="PTHR20857:SF15">
    <property type="entry name" value="THIAMINE-PHOSPHATE SYNTHASE"/>
    <property type="match status" value="1"/>
</dbReference>
<evidence type="ECO:0000313" key="4">
    <source>
        <dbReference type="EMBL" id="MFD2730237.1"/>
    </source>
</evidence>
<dbReference type="InterPro" id="IPR013785">
    <property type="entry name" value="Aldolase_TIM"/>
</dbReference>
<comment type="caution">
    <text evidence="4">The sequence shown here is derived from an EMBL/GenBank/DDBJ whole genome shotgun (WGS) entry which is preliminary data.</text>
</comment>
<reference evidence="5" key="1">
    <citation type="journal article" date="2019" name="Int. J. Syst. Evol. Microbiol.">
        <title>The Global Catalogue of Microorganisms (GCM) 10K type strain sequencing project: providing services to taxonomists for standard genome sequencing and annotation.</title>
        <authorList>
            <consortium name="The Broad Institute Genomics Platform"/>
            <consortium name="The Broad Institute Genome Sequencing Center for Infectious Disease"/>
            <person name="Wu L."/>
            <person name="Ma J."/>
        </authorList>
    </citation>
    <scope>NUCLEOTIDE SEQUENCE [LARGE SCALE GENOMIC DNA]</scope>
    <source>
        <strain evidence="5">KCTC 42456</strain>
    </source>
</reference>
<dbReference type="InterPro" id="IPR036206">
    <property type="entry name" value="ThiamineP_synth_sf"/>
</dbReference>
<dbReference type="InterPro" id="IPR022998">
    <property type="entry name" value="ThiamineP_synth_TenI"/>
</dbReference>
<comment type="pathway">
    <text evidence="1">Cofactor biosynthesis; thiamine diphosphate biosynthesis.</text>
</comment>
<dbReference type="Proteomes" id="UP001597546">
    <property type="component" value="Unassembled WGS sequence"/>
</dbReference>
<proteinExistence type="predicted"/>
<organism evidence="4 5">
    <name type="scientific">Pedobacter alpinus</name>
    <dbReference type="NCBI Taxonomy" id="1590643"/>
    <lineage>
        <taxon>Bacteria</taxon>
        <taxon>Pseudomonadati</taxon>
        <taxon>Bacteroidota</taxon>
        <taxon>Sphingobacteriia</taxon>
        <taxon>Sphingobacteriales</taxon>
        <taxon>Sphingobacteriaceae</taxon>
        <taxon>Pedobacter</taxon>
    </lineage>
</organism>
<evidence type="ECO:0000313" key="5">
    <source>
        <dbReference type="Proteomes" id="UP001597546"/>
    </source>
</evidence>
<dbReference type="CDD" id="cd00564">
    <property type="entry name" value="TMP_TenI"/>
    <property type="match status" value="1"/>
</dbReference>
<dbReference type="SUPFAM" id="SSF51391">
    <property type="entry name" value="Thiamin phosphate synthase"/>
    <property type="match status" value="1"/>
</dbReference>
<name>A0ABW5TLQ9_9SPHI</name>
<sequence length="210" mass="22901">MKKYISKIHYLTQDLPNSSHTEQVQIACEAGANWIQYRCLSKTDEEMLAELHPIASICDDWGATLIITNHVYLVNQADIQGVHIEDMDADISLVRNELGENKTIGASATNIDQIKKHIANGVDYIGCGPFAHTDTKPNNCTHWGVKGYQDAVLALQEANLAIPLIAAGGVDITDVSALLETGIHGIAVSAAINKSEEPADAYRMIHHLVY</sequence>
<dbReference type="RefSeq" id="WP_379048135.1">
    <property type="nucleotide sequence ID" value="NZ_JBHSKW010000070.1"/>
</dbReference>
<keyword evidence="2" id="KW-0784">Thiamine biosynthesis</keyword>